<dbReference type="PANTHER" id="PTHR21666">
    <property type="entry name" value="PEPTIDASE-RELATED"/>
    <property type="match status" value="1"/>
</dbReference>
<feature type="signal peptide" evidence="1">
    <location>
        <begin position="1"/>
        <end position="23"/>
    </location>
</feature>
<protein>
    <submittedName>
        <fullName evidence="3">LysM domain protein</fullName>
    </submittedName>
</protein>
<feature type="chain" id="PRO_5001479348" evidence="1">
    <location>
        <begin position="24"/>
        <end position="293"/>
    </location>
</feature>
<dbReference type="Pfam" id="PF01476">
    <property type="entry name" value="LysM"/>
    <property type="match status" value="1"/>
</dbReference>
<sequence length="293" mass="32884">MNFNCIKTVMIAAAAMVSLNSFSQDLIARQAPIDRKLKSVDSLALQKQIRAEQSEYPALSLYPNWNNQYVHAYGKDAIIPDSYTIDLTGFHMPTPSTRITSPFGPRWRRMHNGLDIKVNIGDTIVAAFDGKVRIVKYERRGYGKYVVIRHDNGLETVYGHLSKQLVEENQLVKAGEPIALGGNTGRSTGSHLHFETRFLGIAINPALMFDFPKQDIVADTYTFRKTRGYERNRAGSHDTNIASDGEIRYYKVKKGDSLSRIAKLRGVSVSTLCKLNRITTKTTLRPGQVLRCS</sequence>
<organism evidence="3 4">
    <name type="scientific">Bacteroides fragilis str. 3998T(B)3</name>
    <dbReference type="NCBI Taxonomy" id="1339316"/>
    <lineage>
        <taxon>Bacteria</taxon>
        <taxon>Pseudomonadati</taxon>
        <taxon>Bacteroidota</taxon>
        <taxon>Bacteroidia</taxon>
        <taxon>Bacteroidales</taxon>
        <taxon>Bacteroidaceae</taxon>
        <taxon>Bacteroides</taxon>
    </lineage>
</organism>
<dbReference type="EMBL" id="JGDB01000265">
    <property type="protein sequence ID" value="EXY88882.1"/>
    <property type="molecule type" value="Genomic_DNA"/>
</dbReference>
<dbReference type="RefSeq" id="WP_008770039.1">
    <property type="nucleotide sequence ID" value="NZ_JGDB01000265.1"/>
</dbReference>
<dbReference type="InterPro" id="IPR016047">
    <property type="entry name" value="M23ase_b-sheet_dom"/>
</dbReference>
<evidence type="ECO:0000259" key="2">
    <source>
        <dbReference type="PROSITE" id="PS51782"/>
    </source>
</evidence>
<dbReference type="SUPFAM" id="SSF54106">
    <property type="entry name" value="LysM domain"/>
    <property type="match status" value="1"/>
</dbReference>
<dbReference type="AlphaFoldDB" id="A0A015U266"/>
<keyword evidence="1" id="KW-0732">Signal</keyword>
<name>A0A015U266_BACFG</name>
<dbReference type="GO" id="GO:0004222">
    <property type="term" value="F:metalloendopeptidase activity"/>
    <property type="evidence" value="ECO:0007669"/>
    <property type="project" value="TreeGrafter"/>
</dbReference>
<dbReference type="CDD" id="cd12797">
    <property type="entry name" value="M23_peptidase"/>
    <property type="match status" value="1"/>
</dbReference>
<dbReference type="PROSITE" id="PS51782">
    <property type="entry name" value="LYSM"/>
    <property type="match status" value="1"/>
</dbReference>
<dbReference type="FunFam" id="2.70.70.10:FF:000015">
    <property type="entry name" value="LysM domain-containing protein"/>
    <property type="match status" value="1"/>
</dbReference>
<dbReference type="GeneID" id="60368221"/>
<reference evidence="3 4" key="1">
    <citation type="submission" date="2014-02" db="EMBL/GenBank/DDBJ databases">
        <authorList>
            <person name="Sears C."/>
            <person name="Carroll K."/>
            <person name="Sack B.R."/>
            <person name="Qadri F."/>
            <person name="Myers L.L."/>
            <person name="Chung G.-T."/>
            <person name="Escheverria P."/>
            <person name="Fraser C.M."/>
            <person name="Sadzewicz L."/>
            <person name="Shefchek K.A."/>
            <person name="Tallon L."/>
            <person name="Das S.P."/>
            <person name="Daugherty S."/>
            <person name="Mongodin E.F."/>
        </authorList>
    </citation>
    <scope>NUCLEOTIDE SEQUENCE [LARGE SCALE GENOMIC DNA]</scope>
    <source>
        <strain evidence="4">3998T(B)3</strain>
    </source>
</reference>
<evidence type="ECO:0000256" key="1">
    <source>
        <dbReference type="SAM" id="SignalP"/>
    </source>
</evidence>
<dbReference type="InterPro" id="IPR036779">
    <property type="entry name" value="LysM_dom_sf"/>
</dbReference>
<dbReference type="PATRIC" id="fig|1339316.3.peg.4275"/>
<gene>
    <name evidence="3" type="ORF">M125_4496</name>
</gene>
<feature type="domain" description="LysM" evidence="2">
    <location>
        <begin position="248"/>
        <end position="292"/>
    </location>
</feature>
<dbReference type="Gene3D" id="2.70.70.10">
    <property type="entry name" value="Glucose Permease (Domain IIA)"/>
    <property type="match status" value="1"/>
</dbReference>
<dbReference type="Proteomes" id="UP000020773">
    <property type="component" value="Unassembled WGS sequence"/>
</dbReference>
<dbReference type="Pfam" id="PF01551">
    <property type="entry name" value="Peptidase_M23"/>
    <property type="match status" value="1"/>
</dbReference>
<proteinExistence type="predicted"/>
<dbReference type="InterPro" id="IPR050570">
    <property type="entry name" value="Cell_wall_metabolism_enzyme"/>
</dbReference>
<dbReference type="Gene3D" id="3.10.350.10">
    <property type="entry name" value="LysM domain"/>
    <property type="match status" value="1"/>
</dbReference>
<dbReference type="InterPro" id="IPR011055">
    <property type="entry name" value="Dup_hybrid_motif"/>
</dbReference>
<dbReference type="PANTHER" id="PTHR21666:SF270">
    <property type="entry name" value="MUREIN HYDROLASE ACTIVATOR ENVC"/>
    <property type="match status" value="1"/>
</dbReference>
<dbReference type="SMART" id="SM00257">
    <property type="entry name" value="LysM"/>
    <property type="match status" value="1"/>
</dbReference>
<evidence type="ECO:0000313" key="4">
    <source>
        <dbReference type="Proteomes" id="UP000020773"/>
    </source>
</evidence>
<accession>A0A015U266</accession>
<dbReference type="InterPro" id="IPR018392">
    <property type="entry name" value="LysM"/>
</dbReference>
<evidence type="ECO:0000313" key="3">
    <source>
        <dbReference type="EMBL" id="EXY88882.1"/>
    </source>
</evidence>
<dbReference type="CDD" id="cd00118">
    <property type="entry name" value="LysM"/>
    <property type="match status" value="1"/>
</dbReference>
<comment type="caution">
    <text evidence="3">The sequence shown here is derived from an EMBL/GenBank/DDBJ whole genome shotgun (WGS) entry which is preliminary data.</text>
</comment>
<dbReference type="SUPFAM" id="SSF51261">
    <property type="entry name" value="Duplicated hybrid motif"/>
    <property type="match status" value="1"/>
</dbReference>